<evidence type="ECO:0000256" key="3">
    <source>
        <dbReference type="ARBA" id="ARBA00022989"/>
    </source>
</evidence>
<dbReference type="PANTHER" id="PTHR23017">
    <property type="entry name" value="SERPENTINE RECEPTOR, CLASS X"/>
    <property type="match status" value="1"/>
</dbReference>
<feature type="transmembrane region" description="Helical" evidence="5">
    <location>
        <begin position="620"/>
        <end position="641"/>
    </location>
</feature>
<evidence type="ECO:0000256" key="4">
    <source>
        <dbReference type="ARBA" id="ARBA00023136"/>
    </source>
</evidence>
<feature type="domain" description="G-protein coupled receptors family 1 profile" evidence="7">
    <location>
        <begin position="523"/>
        <end position="760"/>
    </location>
</feature>
<dbReference type="SUPFAM" id="SSF81321">
    <property type="entry name" value="Family A G protein-coupled receptor-like"/>
    <property type="match status" value="2"/>
</dbReference>
<dbReference type="GO" id="GO:0016020">
    <property type="term" value="C:membrane"/>
    <property type="evidence" value="ECO:0007669"/>
    <property type="project" value="UniProtKB-SubCell"/>
</dbReference>
<feature type="transmembrane region" description="Helical" evidence="5">
    <location>
        <begin position="420"/>
        <end position="442"/>
    </location>
</feature>
<feature type="transmembrane region" description="Helical" evidence="5">
    <location>
        <begin position="315"/>
        <end position="335"/>
    </location>
</feature>
<dbReference type="Pfam" id="PF10328">
    <property type="entry name" value="7TM_GPCR_Srx"/>
    <property type="match status" value="1"/>
</dbReference>
<dbReference type="AlphaFoldDB" id="A0A8S1HC55"/>
<feature type="transmembrane region" description="Helical" evidence="5">
    <location>
        <begin position="245"/>
        <end position="263"/>
    </location>
</feature>
<feature type="transmembrane region" description="Helical" evidence="5">
    <location>
        <begin position="581"/>
        <end position="608"/>
    </location>
</feature>
<evidence type="ECO:0000313" key="8">
    <source>
        <dbReference type="EMBL" id="CAD6193174.1"/>
    </source>
</evidence>
<keyword evidence="9" id="KW-1185">Reference proteome</keyword>
<comment type="subcellular location">
    <subcellularLocation>
        <location evidence="1">Membrane</location>
    </subcellularLocation>
</comment>
<dbReference type="Gene3D" id="1.20.1070.10">
    <property type="entry name" value="Rhodopsin 7-helix transmembrane proteins"/>
    <property type="match status" value="2"/>
</dbReference>
<dbReference type="GO" id="GO:0004930">
    <property type="term" value="F:G protein-coupled receptor activity"/>
    <property type="evidence" value="ECO:0007669"/>
    <property type="project" value="InterPro"/>
</dbReference>
<dbReference type="InterPro" id="IPR019430">
    <property type="entry name" value="7TM_GPCR_serpentine_rcpt_Srx"/>
</dbReference>
<dbReference type="InterPro" id="IPR000276">
    <property type="entry name" value="GPCR_Rhodpsn"/>
</dbReference>
<dbReference type="InterPro" id="IPR000884">
    <property type="entry name" value="TSP1_rpt"/>
</dbReference>
<organism evidence="8 9">
    <name type="scientific">Caenorhabditis auriculariae</name>
    <dbReference type="NCBI Taxonomy" id="2777116"/>
    <lineage>
        <taxon>Eukaryota</taxon>
        <taxon>Metazoa</taxon>
        <taxon>Ecdysozoa</taxon>
        <taxon>Nematoda</taxon>
        <taxon>Chromadorea</taxon>
        <taxon>Rhabditida</taxon>
        <taxon>Rhabditina</taxon>
        <taxon>Rhabditomorpha</taxon>
        <taxon>Rhabditoidea</taxon>
        <taxon>Rhabditidae</taxon>
        <taxon>Peloderinae</taxon>
        <taxon>Caenorhabditis</taxon>
    </lineage>
</organism>
<feature type="transmembrane region" description="Helical" evidence="5">
    <location>
        <begin position="661"/>
        <end position="686"/>
    </location>
</feature>
<feature type="transmembrane region" description="Helical" evidence="5">
    <location>
        <begin position="509"/>
        <end position="530"/>
    </location>
</feature>
<keyword evidence="2 5" id="KW-0812">Transmembrane</keyword>
<dbReference type="PANTHER" id="PTHR23017:SF3">
    <property type="entry name" value="G-PROTEIN COUPLED RECEPTORS FAMILY 1 PROFILE DOMAIN-CONTAINING PROTEIN"/>
    <property type="match status" value="1"/>
</dbReference>
<feature type="transmembrane region" description="Helical" evidence="5">
    <location>
        <begin position="393"/>
        <end position="414"/>
    </location>
</feature>
<dbReference type="PROSITE" id="PS50092">
    <property type="entry name" value="TSP1"/>
    <property type="match status" value="2"/>
</dbReference>
<dbReference type="SMART" id="SM00209">
    <property type="entry name" value="TSP1"/>
    <property type="match status" value="2"/>
</dbReference>
<evidence type="ECO:0000256" key="1">
    <source>
        <dbReference type="ARBA" id="ARBA00004370"/>
    </source>
</evidence>
<gene>
    <name evidence="8" type="ORF">CAUJ_LOCUS9093</name>
</gene>
<evidence type="ECO:0000256" key="6">
    <source>
        <dbReference type="SAM" id="SignalP"/>
    </source>
</evidence>
<protein>
    <recommendedName>
        <fullName evidence="7">G-protein coupled receptors family 1 profile domain-containing protein</fullName>
    </recommendedName>
</protein>
<evidence type="ECO:0000256" key="2">
    <source>
        <dbReference type="ARBA" id="ARBA00022692"/>
    </source>
</evidence>
<comment type="caution">
    <text evidence="8">The sequence shown here is derived from an EMBL/GenBank/DDBJ whole genome shotgun (WGS) entry which is preliminary data.</text>
</comment>
<feature type="transmembrane region" description="Helical" evidence="5">
    <location>
        <begin position="454"/>
        <end position="470"/>
    </location>
</feature>
<feature type="transmembrane region" description="Helical" evidence="5">
    <location>
        <begin position="275"/>
        <end position="294"/>
    </location>
</feature>
<proteinExistence type="predicted"/>
<dbReference type="PROSITE" id="PS50262">
    <property type="entry name" value="G_PROTEIN_RECEP_F1_2"/>
    <property type="match status" value="2"/>
</dbReference>
<dbReference type="Pfam" id="PF00090">
    <property type="entry name" value="TSP_1"/>
    <property type="match status" value="1"/>
</dbReference>
<dbReference type="SMART" id="SM01381">
    <property type="entry name" value="7TM_GPCR_Srsx"/>
    <property type="match status" value="1"/>
</dbReference>
<feature type="transmembrane region" description="Helical" evidence="5">
    <location>
        <begin position="706"/>
        <end position="729"/>
    </location>
</feature>
<dbReference type="InterPro" id="IPR017452">
    <property type="entry name" value="GPCR_Rhodpsn_7TM"/>
</dbReference>
<dbReference type="CDD" id="cd00637">
    <property type="entry name" value="7tm_classA_rhodopsin-like"/>
    <property type="match status" value="1"/>
</dbReference>
<dbReference type="OrthoDB" id="5874085at2759"/>
<accession>A0A8S1HC55</accession>
<name>A0A8S1HC55_9PELO</name>
<keyword evidence="3 5" id="KW-1133">Transmembrane helix</keyword>
<dbReference type="Gene3D" id="2.20.100.10">
    <property type="entry name" value="Thrombospondin type-1 (TSP1) repeat"/>
    <property type="match status" value="2"/>
</dbReference>
<evidence type="ECO:0000259" key="7">
    <source>
        <dbReference type="PROSITE" id="PS50262"/>
    </source>
</evidence>
<sequence>MLIHLLLLSAVASAVAALTCPTDGIWSEWFPVGRCTANCGSYGTITYRRRCLTEDKGCPCTGVCVMKNRCNTQPCASEDQNLARQPCFDNGCDPEFPLLVDGKCGPQRDCELSWPTPLCEPDRCDFDNLWNPWQAWSACSSDCGQCGTQTRTRTCAGEPHGCTCTGKTREQRVCGKAVCEDRPCCVGVEVERSGQRVCEGTQIRTSNVALIGFILAVTSTYLVFRVQSFRNPFGYLCASHMIADAGVLLIFCVWCAPAVVFGWDSSGNLLDRKLGHLSLFFWFATLYAQIGIAANRFLAINSPGSYRRIFSKNGTFWIISLMWMLPGFHSIIYFFDGCDFTFDSSKYYWSFADTECGAFISFYLDFLYGMIVCIVVLILDIATITKLHLTDSACLTAFVFTSMLISFHVVSRFTVSTLEAFFATTFVWLLAHTLDGVILFAFNSEYRRVVRRPGLLCSGVLVSSVTTIRVNGGFNVYFDSCFTSADVGENIEVTEMEESWAEWINQRMVAFYIIIFNIVGNFGNFHVIYLTMTRKELQGKSGYLQVANSCYHATCLIYELYNAYLLIFGIRLKRSECFHVLFGYVAFLSIQTWGMLTMMLDILFLILLPMRYRTAQTGPYLACMIIPGLLYGAFYAVWGWLTQDDEIVFFCNPPVSMVPDVMHMWVTTNFTINSVVLGLLVFLMVLMQVRGKGRSETQKVVRRLKVITTIFVFSWYSACLGHTIINSIFDGESKLSMFLTSNMIFFVLIIYSQAFYVIMWRSKEYRKAFTAMYAQFAVCRKVFGIELPSKIVVTSSVGRSAGRTGPSEIR</sequence>
<feature type="transmembrane region" description="Helical" evidence="5">
    <location>
        <begin position="358"/>
        <end position="381"/>
    </location>
</feature>
<dbReference type="InterPro" id="IPR036383">
    <property type="entry name" value="TSP1_rpt_sf"/>
</dbReference>
<evidence type="ECO:0000313" key="9">
    <source>
        <dbReference type="Proteomes" id="UP000835052"/>
    </source>
</evidence>
<keyword evidence="4 5" id="KW-0472">Membrane</keyword>
<feature type="transmembrane region" description="Helical" evidence="5">
    <location>
        <begin position="735"/>
        <end position="758"/>
    </location>
</feature>
<reference evidence="8" key="1">
    <citation type="submission" date="2020-10" db="EMBL/GenBank/DDBJ databases">
        <authorList>
            <person name="Kikuchi T."/>
        </authorList>
    </citation>
    <scope>NUCLEOTIDE SEQUENCE</scope>
    <source>
        <strain evidence="8">NKZ352</strain>
    </source>
</reference>
<feature type="domain" description="G-protein coupled receptors family 1 profile" evidence="7">
    <location>
        <begin position="206"/>
        <end position="384"/>
    </location>
</feature>
<keyword evidence="6" id="KW-0732">Signal</keyword>
<dbReference type="Pfam" id="PF10320">
    <property type="entry name" value="7TM_GPCR_Srsx"/>
    <property type="match status" value="1"/>
</dbReference>
<dbReference type="Proteomes" id="UP000835052">
    <property type="component" value="Unassembled WGS sequence"/>
</dbReference>
<feature type="transmembrane region" description="Helical" evidence="5">
    <location>
        <begin position="206"/>
        <end position="224"/>
    </location>
</feature>
<evidence type="ECO:0000256" key="5">
    <source>
        <dbReference type="SAM" id="Phobius"/>
    </source>
</evidence>
<dbReference type="InterPro" id="IPR019424">
    <property type="entry name" value="7TM_GPCR_Srsx"/>
</dbReference>
<dbReference type="SUPFAM" id="SSF82895">
    <property type="entry name" value="TSP-1 type 1 repeat"/>
    <property type="match status" value="2"/>
</dbReference>
<feature type="signal peptide" evidence="6">
    <location>
        <begin position="1"/>
        <end position="17"/>
    </location>
</feature>
<feature type="chain" id="PRO_5035798074" description="G-protein coupled receptors family 1 profile domain-containing protein" evidence="6">
    <location>
        <begin position="18"/>
        <end position="810"/>
    </location>
</feature>
<dbReference type="PROSITE" id="PS00237">
    <property type="entry name" value="G_PROTEIN_RECEP_F1_1"/>
    <property type="match status" value="1"/>
</dbReference>
<dbReference type="EMBL" id="CAJGYM010000033">
    <property type="protein sequence ID" value="CAD6193174.1"/>
    <property type="molecule type" value="Genomic_DNA"/>
</dbReference>